<evidence type="ECO:0000256" key="1">
    <source>
        <dbReference type="SAM" id="MobiDB-lite"/>
    </source>
</evidence>
<protein>
    <recommendedName>
        <fullName evidence="4">Ricin B lectin domain-containing protein</fullName>
    </recommendedName>
</protein>
<dbReference type="EMBL" id="LT554760">
    <property type="protein sequence ID" value="SAM07608.1"/>
    <property type="molecule type" value="Genomic_DNA"/>
</dbReference>
<evidence type="ECO:0000313" key="2">
    <source>
        <dbReference type="EMBL" id="SAM07608.1"/>
    </source>
</evidence>
<feature type="region of interest" description="Disordered" evidence="1">
    <location>
        <begin position="266"/>
        <end position="291"/>
    </location>
</feature>
<dbReference type="OMA" id="AWFGSWW"/>
<reference evidence="2" key="1">
    <citation type="submission" date="2016-04" db="EMBL/GenBank/DDBJ databases">
        <authorList>
            <person name="Evans L.H."/>
            <person name="Alamgir A."/>
            <person name="Owens N."/>
            <person name="Weber N.D."/>
            <person name="Virtaneva K."/>
            <person name="Barbian K."/>
            <person name="Babar A."/>
            <person name="Rosenke K."/>
        </authorList>
    </citation>
    <scope>NUCLEOTIDE SEQUENCE [LARGE SCALE GENOMIC DNA]</scope>
    <source>
        <strain evidence="2">CBS 101.48</strain>
    </source>
</reference>
<evidence type="ECO:0000313" key="3">
    <source>
        <dbReference type="Proteomes" id="UP000078561"/>
    </source>
</evidence>
<dbReference type="Pfam" id="PF12585">
    <property type="entry name" value="DUF3759"/>
    <property type="match status" value="1"/>
</dbReference>
<dbReference type="Gene3D" id="2.80.10.50">
    <property type="match status" value="1"/>
</dbReference>
<dbReference type="Proteomes" id="UP000078561">
    <property type="component" value="Unassembled WGS sequence"/>
</dbReference>
<proteinExistence type="predicted"/>
<dbReference type="STRING" id="4829.A0A168RZT7"/>
<dbReference type="OrthoDB" id="9895617at2759"/>
<dbReference type="InParanoid" id="A0A168RZT7"/>
<name>A0A168RZT7_ABSGL</name>
<evidence type="ECO:0008006" key="4">
    <source>
        <dbReference type="Google" id="ProtNLM"/>
    </source>
</evidence>
<sequence length="308" mass="34841">MTVTGFPLGYFYIISQLNGLVLDVFDGENGQDGSIIVTAVKKEKSPERDSQLWMHQDGFLTNKAAGLVLDVGKAGTFRAIFTGEERLFLDHMKEADEAHDQRFGYDGNHIYTLSDSNVVVHLRKSEEQVGARVIVYKRREEEDPSHPHLNQKWSIELGDPPKVVDPEEEEDGKSERLQAWFGNWFGWGDKKKHILQERELDDAHKKVYHEKKAHASHQLVAGAVAYQAVKVWEKQQEEKGEPVSHGTMKKVIASIAAAELVKVFEERGGQEDEEDDADGEKKKQKKGMMENMATSAAMNLIESKYGFK</sequence>
<dbReference type="SUPFAM" id="SSF50370">
    <property type="entry name" value="Ricin B-like lectins"/>
    <property type="match status" value="1"/>
</dbReference>
<dbReference type="InterPro" id="IPR022234">
    <property type="entry name" value="DUF3759"/>
</dbReference>
<organism evidence="2">
    <name type="scientific">Absidia glauca</name>
    <name type="common">Pin mould</name>
    <dbReference type="NCBI Taxonomy" id="4829"/>
    <lineage>
        <taxon>Eukaryota</taxon>
        <taxon>Fungi</taxon>
        <taxon>Fungi incertae sedis</taxon>
        <taxon>Mucoromycota</taxon>
        <taxon>Mucoromycotina</taxon>
        <taxon>Mucoromycetes</taxon>
        <taxon>Mucorales</taxon>
        <taxon>Cunninghamellaceae</taxon>
        <taxon>Absidia</taxon>
    </lineage>
</organism>
<dbReference type="PANTHER" id="PTHR37450:SF1">
    <property type="entry name" value="CIPC PROTEIN"/>
    <property type="match status" value="1"/>
</dbReference>
<accession>A0A168RZT7</accession>
<gene>
    <name evidence="2" type="primary">ABSGL_13251.1 scaffold 13659</name>
</gene>
<dbReference type="InterPro" id="IPR035992">
    <property type="entry name" value="Ricin_B-like_lectins"/>
</dbReference>
<feature type="region of interest" description="Disordered" evidence="1">
    <location>
        <begin position="141"/>
        <end position="174"/>
    </location>
</feature>
<keyword evidence="3" id="KW-1185">Reference proteome</keyword>
<dbReference type="AlphaFoldDB" id="A0A168RZT7"/>
<dbReference type="CDD" id="cd23454">
    <property type="entry name" value="beta-trefoil_Ricin_GllA-1"/>
    <property type="match status" value="1"/>
</dbReference>
<dbReference type="PANTHER" id="PTHR37450">
    <property type="entry name" value="CIPC PROTEIN"/>
    <property type="match status" value="1"/>
</dbReference>